<name>L1M700_9PSED</name>
<dbReference type="OrthoDB" id="1467561at2"/>
<dbReference type="SMART" id="SM00364">
    <property type="entry name" value="LRR_BAC"/>
    <property type="match status" value="3"/>
</dbReference>
<keyword evidence="6" id="KW-0808">Transferase</keyword>
<dbReference type="GO" id="GO:0005737">
    <property type="term" value="C:cytoplasm"/>
    <property type="evidence" value="ECO:0007669"/>
    <property type="project" value="TreeGrafter"/>
</dbReference>
<accession>L1M700</accession>
<dbReference type="GO" id="GO:0016567">
    <property type="term" value="P:protein ubiquitination"/>
    <property type="evidence" value="ECO:0007669"/>
    <property type="project" value="InterPro"/>
</dbReference>
<evidence type="ECO:0000313" key="9">
    <source>
        <dbReference type="Proteomes" id="UP000010448"/>
    </source>
</evidence>
<dbReference type="InterPro" id="IPR003591">
    <property type="entry name" value="Leu-rich_rpt_typical-subtyp"/>
</dbReference>
<comment type="PTM">
    <text evidence="6">Ubiquitinated in the presence of host E1 ubiquitin-activating enzyme, E2 ubiquitin-conjugating enzyme and ubiquitin.</text>
</comment>
<reference evidence="8 9" key="1">
    <citation type="journal article" date="2013" name="Genome Announc.">
        <title>Genome Sequence of Naphthalene-Degrading Soil Bacterium Pseudomonas putida CSV86.</title>
        <authorList>
            <person name="Phale P.S."/>
            <person name="Paliwal V."/>
            <person name="Raju S.C."/>
            <person name="Modak A."/>
            <person name="Purohit H.J."/>
        </authorList>
    </citation>
    <scope>NUCLEOTIDE SEQUENCE [LARGE SCALE GENOMIC DNA]</scope>
    <source>
        <strain evidence="8 9">CSV86</strain>
    </source>
</reference>
<comment type="catalytic activity">
    <reaction evidence="1">
        <text>S-ubiquitinyl-[E2 ubiquitin-conjugating enzyme]-L-cysteine + [acceptor protein]-L-lysine = [E2 ubiquitin-conjugating enzyme]-L-cysteine + N(6)-ubiquitinyl-[acceptor protein]-L-lysine.</text>
        <dbReference type="EC" id="2.3.2.27"/>
    </reaction>
</comment>
<dbReference type="InterPro" id="IPR032675">
    <property type="entry name" value="LRR_dom_sf"/>
</dbReference>
<dbReference type="InterPro" id="IPR046673">
    <property type="entry name" value="ToxA_N"/>
</dbReference>
<dbReference type="InterPro" id="IPR050216">
    <property type="entry name" value="LRR_domain-containing"/>
</dbReference>
<feature type="domain" description="NEL" evidence="7">
    <location>
        <begin position="1550"/>
        <end position="1837"/>
    </location>
</feature>
<keyword evidence="9" id="KW-1185">Reference proteome</keyword>
<organism evidence="8 9">
    <name type="scientific">Pseudomonas bharatica CSV86</name>
    <dbReference type="NCBI Taxonomy" id="1005395"/>
    <lineage>
        <taxon>Bacteria</taxon>
        <taxon>Pseudomonadati</taxon>
        <taxon>Pseudomonadota</taxon>
        <taxon>Gammaproteobacteria</taxon>
        <taxon>Pseudomonadales</taxon>
        <taxon>Pseudomonadaceae</taxon>
        <taxon>Pseudomonas</taxon>
        <taxon>Pseudomonas bharatica</taxon>
    </lineage>
</organism>
<dbReference type="EMBL" id="AMWJ02000001">
    <property type="protein sequence ID" value="NNJ14829.1"/>
    <property type="molecule type" value="Genomic_DNA"/>
</dbReference>
<feature type="active site" description="Glycyl thioester intermediate" evidence="6">
    <location>
        <position position="1645"/>
    </location>
</feature>
<keyword evidence="6" id="KW-1035">Host cytoplasm</keyword>
<proteinExistence type="inferred from homology"/>
<dbReference type="PANTHER" id="PTHR48051:SF1">
    <property type="entry name" value="RAS SUPPRESSOR PROTEIN 1"/>
    <property type="match status" value="1"/>
</dbReference>
<keyword evidence="5" id="KW-0843">Virulence</keyword>
<evidence type="ECO:0000256" key="2">
    <source>
        <dbReference type="ARBA" id="ARBA00012483"/>
    </source>
</evidence>
<dbReference type="PANTHER" id="PTHR48051">
    <property type="match status" value="1"/>
</dbReference>
<evidence type="ECO:0000256" key="6">
    <source>
        <dbReference type="PROSITE-ProRule" id="PRU01398"/>
    </source>
</evidence>
<dbReference type="PROSITE" id="PS52053">
    <property type="entry name" value="NEL"/>
    <property type="match status" value="1"/>
</dbReference>
<evidence type="ECO:0000256" key="4">
    <source>
        <dbReference type="ARBA" id="ARBA00022737"/>
    </source>
</evidence>
<dbReference type="eggNOG" id="COG4886">
    <property type="taxonomic scope" value="Bacteria"/>
</dbReference>
<protein>
    <recommendedName>
        <fullName evidence="2">RING-type E3 ubiquitin transferase</fullName>
        <ecNumber evidence="2">2.3.2.27</ecNumber>
    </recommendedName>
</protein>
<dbReference type="Gene3D" id="1.20.58.360">
    <property type="entry name" value="Shigella T3SS effector IpaH defines"/>
    <property type="match status" value="1"/>
</dbReference>
<dbReference type="InterPro" id="IPR029487">
    <property type="entry name" value="NEL_dom"/>
</dbReference>
<comment type="similarity">
    <text evidence="6">Belongs to the LRR-containing bacterial E3 ligase family.</text>
</comment>
<dbReference type="Proteomes" id="UP000010448">
    <property type="component" value="Unassembled WGS sequence"/>
</dbReference>
<dbReference type="EC" id="2.3.2.27" evidence="2"/>
<dbReference type="Gene3D" id="3.80.10.10">
    <property type="entry name" value="Ribonuclease Inhibitor"/>
    <property type="match status" value="2"/>
</dbReference>
<gene>
    <name evidence="8" type="ORF">CSV86_006020</name>
</gene>
<dbReference type="GO" id="GO:0061630">
    <property type="term" value="F:ubiquitin protein ligase activity"/>
    <property type="evidence" value="ECO:0007669"/>
    <property type="project" value="UniProtKB-EC"/>
</dbReference>
<evidence type="ECO:0000256" key="3">
    <source>
        <dbReference type="ARBA" id="ARBA00022614"/>
    </source>
</evidence>
<comment type="caution">
    <text evidence="8">The sequence shown here is derived from an EMBL/GenBank/DDBJ whole genome shotgun (WGS) entry which is preliminary data.</text>
</comment>
<keyword evidence="6" id="KW-0833">Ubl conjugation pathway</keyword>
<sequence>MSTTERSRNRQGYAAIEKHSQQWLLDAGTKARHTARQQGAAALDWFASAAAEMPGRVASLQDDYREHLALSRQVDAWLDTLANPEAYVEPLLKAALQGAFGLDLDVRNTWLFQPRRIQHADSFLTASRDWAVENFKSFRLACQPLLSVALQNFEAWECEPGGMDLPVAKARIFTVTPGQALWDGKTLDIVPERFAALCRNLDFGKLFQQRITRTFEPHAADDPTVRVRRQEAFKRHEQSGLLLQLHLAQMAGRIDLPLYQAISRVLHNRDAHIEGVALTCSCLTLWNVELNGILLFGADRALRHGPDRIVVHIPDDPDEPLRQYPSFLDFTRHLRDRLVQPQYLKFFQRFIPLRQRGHLLGQLHQAFHPKVWNPGGWYEDGLDPKASLPFRERTLEGLLMPTLLRRRIAALRDDGLFLVVPTASEDHKSLAGKLEYFAQAALVGLNTLAFAVPVVGAAMMVFGAAQLAHEVYEGIGEWSRDDRQQAWSYLFDVLENLALFAALGAAAGSRPGTAARELPNLPDTLHPVELADGSTRLWNRDLQPFAHDIVLPPGLAPNARGLYEYQGKQWLARDGRHYSVVHREDGSAFLEHPRRADAYQPRLWSHPGGAWLHELDRPQEWSGASLFQGLGALAAGLDAEQTGQSLLISGCHESELRQALVEGQRLPALLEETLLRQRLYVEVAQGEGNLDPARHALQFDSRYQAAFAAPTAAQQLVLRDFGGLPRRVVDELLEHASAEELEQLERQRKVPSRLAEEARVYLQKVRLMRAYEGLCLQALGNDDSARLALHSLTGLPGWPEQLALEVRALRGDGPLLDRVGPSSAADPRVLVKSADGYRLAGTPKGQAGDLFKVLLEAFTAEQRQALGLSVSDLGQALRLQVLQRPLQRPALRKVLHMQPIRPAMRSPMRLASGRPGYPLSGHGQLPPEVSENTLLDRIRLLELPDLFAADLLQQLRAGGLDDAVIDARLVALLEERGHMQRLLPMGEAPQQAGDSEAIISDRQQIELALWQHWRDNLLPEIGRSNVPLRLFAVSLEAFPEELPAFFRTRVQALELSGVAVPPPVMTPDAAGILRFEDRLQRLLRDLPRVTRLEIDGIHGRGIHDLPRTVVGAYPQLAELRLVNLQLPLGQEMLDELCRLGELRHLDLSGNRPSHLPVRLGSSLQLEFLGLDRLGLEEWPDWLDSEALDCIERLSLRDNRLTSLPPYLRDNPAQAERSTWISLRGNLFSHQSLIGIRTSAWNGRRFRFDLVIPQSVENIVANLMREREQLATAIDQWVQASQRDLALDGSRIIARRSLGAALLAEWSLQAQGSTLRSLVLEDIRLDDFPVPLPAFFLDRISRLELIRPVGSAQQLDGLLRRLRNLQHLIISATVLERLPAVLGELGQLHHLALIDAGLQVDQALLDELVRLPGLTSLELGGNRLGEISDTSRISQRSFNLLALDRMDISQWPAWLDSLLPERVQWLNLNHNRLEALPSYLLENQERARGSTEISLEGNPLSEEIMYSAHLSEGLSRPYTFHLDLPDSIRRLGSSWRGSSSGGGSSSGTSQMDVISVDAWLDRADAVSDARRQLWQQLETGDDADDLLRLINRLRYTAEYRNAATRPDLLERVWQVLTISAHDAEVRLILNGMAEEPVRQLRDYDTCPDGIRLEFNQMEVLVYTGQALRSASAGQRGPVLYRLMRRLYRLHELDNIARQEAGARDEAEVRLAYRLNLAGQLDLPLAPEQMLYAASASLRPDELERVATRVRQGENGQGMLDYAAQRDFWLSYLQETYTSRFTAIREAFEAQVLGLDDLYPDDTPVQSSARIQSLIDQRKADEAALVGELTHREGLQSER</sequence>
<dbReference type="RefSeq" id="WP_009394564.1">
    <property type="nucleotide sequence ID" value="NZ_AMWJ02000001.1"/>
</dbReference>
<keyword evidence="6" id="KW-0832">Ubl conjugation</keyword>
<evidence type="ECO:0000256" key="5">
    <source>
        <dbReference type="ARBA" id="ARBA00023026"/>
    </source>
</evidence>
<evidence type="ECO:0000256" key="1">
    <source>
        <dbReference type="ARBA" id="ARBA00000900"/>
    </source>
</evidence>
<dbReference type="Pfam" id="PF14496">
    <property type="entry name" value="NEL"/>
    <property type="match status" value="1"/>
</dbReference>
<dbReference type="GO" id="GO:0005576">
    <property type="term" value="C:extracellular region"/>
    <property type="evidence" value="ECO:0007669"/>
    <property type="project" value="UniProtKB-UniRule"/>
</dbReference>
<dbReference type="SUPFAM" id="SSF52058">
    <property type="entry name" value="L domain-like"/>
    <property type="match status" value="1"/>
</dbReference>
<keyword evidence="3" id="KW-0433">Leucine-rich repeat</keyword>
<keyword evidence="4" id="KW-0677">Repeat</keyword>
<keyword evidence="6" id="KW-0964">Secreted</keyword>
<evidence type="ECO:0000313" key="8">
    <source>
        <dbReference type="EMBL" id="NNJ14829.1"/>
    </source>
</evidence>
<evidence type="ECO:0000259" key="7">
    <source>
        <dbReference type="PROSITE" id="PS52053"/>
    </source>
</evidence>
<dbReference type="SMART" id="SM00369">
    <property type="entry name" value="LRR_TYP"/>
    <property type="match status" value="5"/>
</dbReference>
<dbReference type="Pfam" id="PF20178">
    <property type="entry name" value="ToxA_N"/>
    <property type="match status" value="1"/>
</dbReference>